<dbReference type="EMBL" id="AMQM01005292">
    <property type="status" value="NOT_ANNOTATED_CDS"/>
    <property type="molecule type" value="Genomic_DNA"/>
</dbReference>
<evidence type="ECO:0000256" key="1">
    <source>
        <dbReference type="SAM" id="MobiDB-lite"/>
    </source>
</evidence>
<dbReference type="RefSeq" id="XP_009021147.1">
    <property type="nucleotide sequence ID" value="XM_009022899.1"/>
</dbReference>
<dbReference type="EnsemblMetazoa" id="HelroT175478">
    <property type="protein sequence ID" value="HelroP175478"/>
    <property type="gene ID" value="HelroG175478"/>
</dbReference>
<feature type="region of interest" description="Disordered" evidence="1">
    <location>
        <begin position="1"/>
        <end position="73"/>
    </location>
</feature>
<dbReference type="HOGENOM" id="CLU_2173700_0_0_1"/>
<sequence length="110" mass="12752">MRLMEGANYDPRAPCSQWGLVRQKKSRQPDIKTKKEAINLKKKIHPRRKFKKENYTNKDYEESEDEPDGFDEEGDNVLVQFIAGNMMQSSCMSADDESNVEDQQAGYSKE</sequence>
<accession>T1F9A7</accession>
<evidence type="ECO:0000313" key="2">
    <source>
        <dbReference type="EMBL" id="ESO00976.1"/>
    </source>
</evidence>
<reference evidence="2 4" key="2">
    <citation type="journal article" date="2013" name="Nature">
        <title>Insights into bilaterian evolution from three spiralian genomes.</title>
        <authorList>
            <person name="Simakov O."/>
            <person name="Marletaz F."/>
            <person name="Cho S.J."/>
            <person name="Edsinger-Gonzales E."/>
            <person name="Havlak P."/>
            <person name="Hellsten U."/>
            <person name="Kuo D.H."/>
            <person name="Larsson T."/>
            <person name="Lv J."/>
            <person name="Arendt D."/>
            <person name="Savage R."/>
            <person name="Osoegawa K."/>
            <person name="de Jong P."/>
            <person name="Grimwood J."/>
            <person name="Chapman J.A."/>
            <person name="Shapiro H."/>
            <person name="Aerts A."/>
            <person name="Otillar R.P."/>
            <person name="Terry A.Y."/>
            <person name="Boore J.L."/>
            <person name="Grigoriev I.V."/>
            <person name="Lindberg D.R."/>
            <person name="Seaver E.C."/>
            <person name="Weisblat D.A."/>
            <person name="Putnam N.H."/>
            <person name="Rokhsar D.S."/>
        </authorList>
    </citation>
    <scope>NUCLEOTIDE SEQUENCE</scope>
</reference>
<dbReference type="EMBL" id="KB096864">
    <property type="protein sequence ID" value="ESO00976.1"/>
    <property type="molecule type" value="Genomic_DNA"/>
</dbReference>
<organism evidence="3 4">
    <name type="scientific">Helobdella robusta</name>
    <name type="common">Californian leech</name>
    <dbReference type="NCBI Taxonomy" id="6412"/>
    <lineage>
        <taxon>Eukaryota</taxon>
        <taxon>Metazoa</taxon>
        <taxon>Spiralia</taxon>
        <taxon>Lophotrochozoa</taxon>
        <taxon>Annelida</taxon>
        <taxon>Clitellata</taxon>
        <taxon>Hirudinea</taxon>
        <taxon>Rhynchobdellida</taxon>
        <taxon>Glossiphoniidae</taxon>
        <taxon>Helobdella</taxon>
    </lineage>
</organism>
<feature type="compositionally biased region" description="Acidic residues" evidence="1">
    <location>
        <begin position="61"/>
        <end position="73"/>
    </location>
</feature>
<feature type="compositionally biased region" description="Basic residues" evidence="1">
    <location>
        <begin position="40"/>
        <end position="51"/>
    </location>
</feature>
<feature type="compositionally biased region" description="Basic and acidic residues" evidence="1">
    <location>
        <begin position="27"/>
        <end position="39"/>
    </location>
</feature>
<evidence type="ECO:0000313" key="4">
    <source>
        <dbReference type="Proteomes" id="UP000015101"/>
    </source>
</evidence>
<protein>
    <submittedName>
        <fullName evidence="2 3">Uncharacterized protein</fullName>
    </submittedName>
</protein>
<name>T1F9A7_HELRO</name>
<proteinExistence type="predicted"/>
<dbReference type="InParanoid" id="T1F9A7"/>
<feature type="compositionally biased region" description="Polar residues" evidence="1">
    <location>
        <begin position="101"/>
        <end position="110"/>
    </location>
</feature>
<dbReference type="KEGG" id="hro:HELRODRAFT_175478"/>
<reference evidence="3" key="3">
    <citation type="submission" date="2015-06" db="UniProtKB">
        <authorList>
            <consortium name="EnsemblMetazoa"/>
        </authorList>
    </citation>
    <scope>IDENTIFICATION</scope>
</reference>
<keyword evidence="4" id="KW-1185">Reference proteome</keyword>
<gene>
    <name evidence="3" type="primary">20205406</name>
    <name evidence="2" type="ORF">HELRODRAFT_175478</name>
</gene>
<dbReference type="GeneID" id="20205406"/>
<evidence type="ECO:0000313" key="3">
    <source>
        <dbReference type="EnsemblMetazoa" id="HelroP175478"/>
    </source>
</evidence>
<feature type="region of interest" description="Disordered" evidence="1">
    <location>
        <begin position="89"/>
        <end position="110"/>
    </location>
</feature>
<dbReference type="AlphaFoldDB" id="T1F9A7"/>
<reference evidence="4" key="1">
    <citation type="submission" date="2012-12" db="EMBL/GenBank/DDBJ databases">
        <authorList>
            <person name="Hellsten U."/>
            <person name="Grimwood J."/>
            <person name="Chapman J.A."/>
            <person name="Shapiro H."/>
            <person name="Aerts A."/>
            <person name="Otillar R.P."/>
            <person name="Terry A.Y."/>
            <person name="Boore J.L."/>
            <person name="Simakov O."/>
            <person name="Marletaz F."/>
            <person name="Cho S.-J."/>
            <person name="Edsinger-Gonzales E."/>
            <person name="Havlak P."/>
            <person name="Kuo D.-H."/>
            <person name="Larsson T."/>
            <person name="Lv J."/>
            <person name="Arendt D."/>
            <person name="Savage R."/>
            <person name="Osoegawa K."/>
            <person name="de Jong P."/>
            <person name="Lindberg D.R."/>
            <person name="Seaver E.C."/>
            <person name="Weisblat D.A."/>
            <person name="Putnam N.H."/>
            <person name="Grigoriev I.V."/>
            <person name="Rokhsar D.S."/>
        </authorList>
    </citation>
    <scope>NUCLEOTIDE SEQUENCE</scope>
</reference>
<dbReference type="CTD" id="20205406"/>
<dbReference type="Proteomes" id="UP000015101">
    <property type="component" value="Unassembled WGS sequence"/>
</dbReference>